<dbReference type="EMBL" id="GBRH01166919">
    <property type="protein sequence ID" value="JAE30977.1"/>
    <property type="molecule type" value="Transcribed_RNA"/>
</dbReference>
<evidence type="ECO:0000313" key="1">
    <source>
        <dbReference type="EMBL" id="JAE30977.1"/>
    </source>
</evidence>
<dbReference type="AlphaFoldDB" id="A0A0A9H2I0"/>
<reference evidence="1" key="1">
    <citation type="submission" date="2014-09" db="EMBL/GenBank/DDBJ databases">
        <authorList>
            <person name="Magalhaes I.L.F."/>
            <person name="Oliveira U."/>
            <person name="Santos F.R."/>
            <person name="Vidigal T.H.D.A."/>
            <person name="Brescovit A.D."/>
            <person name="Santos A.J."/>
        </authorList>
    </citation>
    <scope>NUCLEOTIDE SEQUENCE</scope>
    <source>
        <tissue evidence="1">Shoot tissue taken approximately 20 cm above the soil surface</tissue>
    </source>
</reference>
<reference evidence="1" key="2">
    <citation type="journal article" date="2015" name="Data Brief">
        <title>Shoot transcriptome of the giant reed, Arundo donax.</title>
        <authorList>
            <person name="Barrero R.A."/>
            <person name="Guerrero F.D."/>
            <person name="Moolhuijzen P."/>
            <person name="Goolsby J.A."/>
            <person name="Tidwell J."/>
            <person name="Bellgard S.E."/>
            <person name="Bellgard M.I."/>
        </authorList>
    </citation>
    <scope>NUCLEOTIDE SEQUENCE</scope>
    <source>
        <tissue evidence="1">Shoot tissue taken approximately 20 cm above the soil surface</tissue>
    </source>
</reference>
<accession>A0A0A9H2I0</accession>
<proteinExistence type="predicted"/>
<protein>
    <submittedName>
        <fullName evidence="1">Uncharacterized protein</fullName>
    </submittedName>
</protein>
<sequence length="32" mass="3223">MGMGMLPPLFSLPVDAFDSATKAVVVGLLASS</sequence>
<name>A0A0A9H2I0_ARUDO</name>
<organism evidence="1">
    <name type="scientific">Arundo donax</name>
    <name type="common">Giant reed</name>
    <name type="synonym">Donax arundinaceus</name>
    <dbReference type="NCBI Taxonomy" id="35708"/>
    <lineage>
        <taxon>Eukaryota</taxon>
        <taxon>Viridiplantae</taxon>
        <taxon>Streptophyta</taxon>
        <taxon>Embryophyta</taxon>
        <taxon>Tracheophyta</taxon>
        <taxon>Spermatophyta</taxon>
        <taxon>Magnoliopsida</taxon>
        <taxon>Liliopsida</taxon>
        <taxon>Poales</taxon>
        <taxon>Poaceae</taxon>
        <taxon>PACMAD clade</taxon>
        <taxon>Arundinoideae</taxon>
        <taxon>Arundineae</taxon>
        <taxon>Arundo</taxon>
    </lineage>
</organism>